<evidence type="ECO:0000313" key="8">
    <source>
        <dbReference type="EMBL" id="MFA9479547.1"/>
    </source>
</evidence>
<dbReference type="SUPFAM" id="SSF55545">
    <property type="entry name" value="beta-N-acetylhexosaminidase-like domain"/>
    <property type="match status" value="1"/>
</dbReference>
<comment type="caution">
    <text evidence="8">The sequence shown here is derived from an EMBL/GenBank/DDBJ whole genome shotgun (WGS) entry which is preliminary data.</text>
</comment>
<evidence type="ECO:0000313" key="9">
    <source>
        <dbReference type="Proteomes" id="UP001575105"/>
    </source>
</evidence>
<proteinExistence type="inferred from homology"/>
<dbReference type="InterPro" id="IPR025705">
    <property type="entry name" value="Beta_hexosaminidase_sua/sub"/>
</dbReference>
<reference evidence="8 9" key="1">
    <citation type="submission" date="2024-08" db="EMBL/GenBank/DDBJ databases">
        <title>Whole-genome sequencing of halo(alkali)philic microorganisms from hypersaline lakes.</title>
        <authorList>
            <person name="Sorokin D.Y."/>
            <person name="Merkel A.Y."/>
            <person name="Messina E."/>
            <person name="Yakimov M."/>
        </authorList>
    </citation>
    <scope>NUCLEOTIDE SEQUENCE [LARGE SCALE GENOMIC DNA]</scope>
    <source>
        <strain evidence="8 9">AB-hyl4</strain>
    </source>
</reference>
<dbReference type="InterPro" id="IPR015882">
    <property type="entry name" value="HEX_bac_N"/>
</dbReference>
<comment type="similarity">
    <text evidence="2">Belongs to the glycosyl hydrolase 20 family.</text>
</comment>
<evidence type="ECO:0000256" key="3">
    <source>
        <dbReference type="ARBA" id="ARBA00012663"/>
    </source>
</evidence>
<dbReference type="Proteomes" id="UP001575105">
    <property type="component" value="Unassembled WGS sequence"/>
</dbReference>
<evidence type="ECO:0000256" key="2">
    <source>
        <dbReference type="ARBA" id="ARBA00006285"/>
    </source>
</evidence>
<name>A0ABV4U9Q8_9BACT</name>
<gene>
    <name evidence="8" type="ORF">ACERK3_14755</name>
</gene>
<evidence type="ECO:0000256" key="4">
    <source>
        <dbReference type="ARBA" id="ARBA00022801"/>
    </source>
</evidence>
<dbReference type="EMBL" id="JBGUBD010000009">
    <property type="protein sequence ID" value="MFA9479547.1"/>
    <property type="molecule type" value="Genomic_DNA"/>
</dbReference>
<comment type="catalytic activity">
    <reaction evidence="1">
        <text>Hydrolysis of terminal non-reducing N-acetyl-D-hexosamine residues in N-acetyl-beta-D-hexosaminides.</text>
        <dbReference type="EC" id="3.2.1.52"/>
    </reaction>
</comment>
<dbReference type="SUPFAM" id="SSF51445">
    <property type="entry name" value="(Trans)glycosidases"/>
    <property type="match status" value="1"/>
</dbReference>
<dbReference type="EC" id="3.2.1.52" evidence="3"/>
<dbReference type="PANTHER" id="PTHR22600:SF57">
    <property type="entry name" value="BETA-N-ACETYLHEXOSAMINIDASE"/>
    <property type="match status" value="1"/>
</dbReference>
<accession>A0ABV4U9Q8</accession>
<evidence type="ECO:0000259" key="7">
    <source>
        <dbReference type="Pfam" id="PF02838"/>
    </source>
</evidence>
<dbReference type="PRINTS" id="PR00738">
    <property type="entry name" value="GLHYDRLASE20"/>
</dbReference>
<keyword evidence="5" id="KW-0326">Glycosidase</keyword>
<dbReference type="RefSeq" id="WP_425346466.1">
    <property type="nucleotide sequence ID" value="NZ_JBGUBD010000009.1"/>
</dbReference>
<evidence type="ECO:0000259" key="6">
    <source>
        <dbReference type="Pfam" id="PF00728"/>
    </source>
</evidence>
<evidence type="ECO:0000256" key="5">
    <source>
        <dbReference type="ARBA" id="ARBA00023295"/>
    </source>
</evidence>
<dbReference type="Gene3D" id="3.30.379.10">
    <property type="entry name" value="Chitobiase/beta-hexosaminidase domain 2-like"/>
    <property type="match status" value="1"/>
</dbReference>
<keyword evidence="9" id="KW-1185">Reference proteome</keyword>
<keyword evidence="4" id="KW-0378">Hydrolase</keyword>
<dbReference type="Pfam" id="PF00728">
    <property type="entry name" value="Glyco_hydro_20"/>
    <property type="match status" value="1"/>
</dbReference>
<sequence>MIQELLNPVVARISWFAMPGLVAVLTLLGVAEMTQAQLNAYRHRTGVLPEPQRTFSLQGERAFQFDEQTVLVVLNEEDRIGAELLADDLKHRAGLALAIVDDPAEAEGRSHVLISRADSESASSRDERLRRQIGETQAEGYRLFVQRNRVVIEGHDARGALYGVQTLRQLVRGDLSVPALAIRDWPEMEWRMAYGNFAGRVATSKELIDLYLESASAAKMNVVIMETLWNHHQNWWFNPTDERRRLGEYFFKRARELHIEPVPLVQGPGWGYGVTDLDPMLSEGIWIEDEPVQIKVAEPTALSKTNVVTNEHAPIIVKSEDGETRYEEGEDFRIIRGHTVRPYHAAHEPWKVQALEGGAIEDGQTVLVSYNHVTPHAHKAYCLSDPGSYEIVDRTIDNVMEIYQPEMVHIGHDEVWDLGTCSRCLESGKEGGELVLKHVLHVYERFKSHNPDVVILLWDDLLRHQRSGTSYGILYEHADELPKDLIVCPWIYHTSDEHFQQMQERLRHQTAMGFEVVGTPSGYWMENNLLWYQALQPYVANGTARGMMFTEWEAALNGSNMPAAAELMWSGRRTSRPVFDYLAALTARLKSQGFALTYPLDSVRQRQAVTALFTKAAEAGQSSVEAVKAFRTNVIGDTSILQEAYGRTNWANMAQSPIHVQQVAMVQRIPAFLEAVAYYIEASHRHHRGDRRQADEMLKEAISRLHTVGYLSFEEAEAFREQVGEGWIAPQDLLGFEVPVGTE</sequence>
<dbReference type="Gene3D" id="3.20.20.80">
    <property type="entry name" value="Glycosidases"/>
    <property type="match status" value="1"/>
</dbReference>
<feature type="domain" description="Beta-hexosaminidase bacterial type N-terminal" evidence="7">
    <location>
        <begin position="46"/>
        <end position="185"/>
    </location>
</feature>
<dbReference type="PANTHER" id="PTHR22600">
    <property type="entry name" value="BETA-HEXOSAMINIDASE"/>
    <property type="match status" value="1"/>
</dbReference>
<protein>
    <recommendedName>
        <fullName evidence="3">beta-N-acetylhexosaminidase</fullName>
        <ecNumber evidence="3">3.2.1.52</ecNumber>
    </recommendedName>
</protein>
<dbReference type="Pfam" id="PF02838">
    <property type="entry name" value="Glyco_hydro_20b"/>
    <property type="match status" value="1"/>
</dbReference>
<dbReference type="InterPro" id="IPR029018">
    <property type="entry name" value="Hex-like_dom2"/>
</dbReference>
<dbReference type="InterPro" id="IPR017853">
    <property type="entry name" value="GH"/>
</dbReference>
<dbReference type="InterPro" id="IPR015883">
    <property type="entry name" value="Glyco_hydro_20_cat"/>
</dbReference>
<evidence type="ECO:0000256" key="1">
    <source>
        <dbReference type="ARBA" id="ARBA00001231"/>
    </source>
</evidence>
<organism evidence="8 9">
    <name type="scientific">Natronomicrosphaera hydrolytica</name>
    <dbReference type="NCBI Taxonomy" id="3242702"/>
    <lineage>
        <taxon>Bacteria</taxon>
        <taxon>Pseudomonadati</taxon>
        <taxon>Planctomycetota</taxon>
        <taxon>Phycisphaerae</taxon>
        <taxon>Phycisphaerales</taxon>
        <taxon>Phycisphaeraceae</taxon>
        <taxon>Natronomicrosphaera</taxon>
    </lineage>
</organism>
<feature type="domain" description="Glycoside hydrolase family 20 catalytic" evidence="6">
    <location>
        <begin position="370"/>
        <end position="523"/>
    </location>
</feature>